<evidence type="ECO:0000313" key="1">
    <source>
        <dbReference type="Proteomes" id="UP000095283"/>
    </source>
</evidence>
<protein>
    <submittedName>
        <fullName evidence="2">PSI domain-containing protein</fullName>
    </submittedName>
</protein>
<dbReference type="AlphaFoldDB" id="A0A1I7X776"/>
<keyword evidence="1" id="KW-1185">Reference proteome</keyword>
<name>A0A1I7X776_HETBA</name>
<dbReference type="Proteomes" id="UP000095283">
    <property type="component" value="Unplaced"/>
</dbReference>
<reference evidence="2" key="1">
    <citation type="submission" date="2016-11" db="UniProtKB">
        <authorList>
            <consortium name="WormBaseParasite"/>
        </authorList>
    </citation>
    <scope>IDENTIFICATION</scope>
</reference>
<dbReference type="InterPro" id="IPR000884">
    <property type="entry name" value="TSP1_rpt"/>
</dbReference>
<organism evidence="1 2">
    <name type="scientific">Heterorhabditis bacteriophora</name>
    <name type="common">Entomopathogenic nematode worm</name>
    <dbReference type="NCBI Taxonomy" id="37862"/>
    <lineage>
        <taxon>Eukaryota</taxon>
        <taxon>Metazoa</taxon>
        <taxon>Ecdysozoa</taxon>
        <taxon>Nematoda</taxon>
        <taxon>Chromadorea</taxon>
        <taxon>Rhabditida</taxon>
        <taxon>Rhabditina</taxon>
        <taxon>Rhabditomorpha</taxon>
        <taxon>Strongyloidea</taxon>
        <taxon>Heterorhabditidae</taxon>
        <taxon>Heterorhabditis</taxon>
    </lineage>
</organism>
<evidence type="ECO:0000313" key="2">
    <source>
        <dbReference type="WBParaSite" id="Hba_13334"/>
    </source>
</evidence>
<dbReference type="WBParaSite" id="Hba_13334">
    <property type="protein sequence ID" value="Hba_13334"/>
    <property type="gene ID" value="Hba_13334"/>
</dbReference>
<proteinExistence type="predicted"/>
<accession>A0A1I7X776</accession>
<dbReference type="PROSITE" id="PS50092">
    <property type="entry name" value="TSP1"/>
    <property type="match status" value="1"/>
</dbReference>
<sequence>MTIIEQLSIGRVWQEEGERNGDAFRFLNGTDLSLQIPLRMTYTTRPTQDLRINREAIGTNIEKRSCKLDISLGIPEFVWGQWTTWNEWSECQCRTNKRRRTRHCLGQSCEGCPEEYGACEAHCPTIRKWSEWTEWVEESYWSAWDVRPGVALRYRSPFTHPNISIDIEHQLISLSTKACVTPLWLCILCSICLISGFSAQCLIGRLFSYKI</sequence>